<name>A0ABU5NCA6_9RICK</name>
<keyword evidence="2" id="KW-0678">Repressor</keyword>
<dbReference type="NCBIfam" id="TIGR00090">
    <property type="entry name" value="rsfS_iojap_ybeB"/>
    <property type="match status" value="1"/>
</dbReference>
<dbReference type="Proteomes" id="UP001291687">
    <property type="component" value="Unassembled WGS sequence"/>
</dbReference>
<dbReference type="RefSeq" id="WP_322776716.1">
    <property type="nucleotide sequence ID" value="NZ_JARJFB010000049.1"/>
</dbReference>
<comment type="caution">
    <text evidence="3">The sequence shown here is derived from an EMBL/GenBank/DDBJ whole genome shotgun (WGS) entry which is preliminary data.</text>
</comment>
<dbReference type="InterPro" id="IPR004394">
    <property type="entry name" value="Iojap/RsfS/C7orf30"/>
</dbReference>
<dbReference type="EMBL" id="JARJFB010000049">
    <property type="protein sequence ID" value="MEA0970814.1"/>
    <property type="molecule type" value="Genomic_DNA"/>
</dbReference>
<evidence type="ECO:0000256" key="2">
    <source>
        <dbReference type="HAMAP-Rule" id="MF_01477"/>
    </source>
</evidence>
<comment type="similarity">
    <text evidence="1 2">Belongs to the Iojap/RsfS family.</text>
</comment>
<dbReference type="Gene3D" id="3.30.460.10">
    <property type="entry name" value="Beta Polymerase, domain 2"/>
    <property type="match status" value="1"/>
</dbReference>
<protein>
    <recommendedName>
        <fullName evidence="2">Ribosomal silencing factor RsfS</fullName>
    </recommendedName>
</protein>
<dbReference type="PANTHER" id="PTHR21043">
    <property type="entry name" value="IOJAP SUPERFAMILY ORTHOLOG"/>
    <property type="match status" value="1"/>
</dbReference>
<comment type="function">
    <text evidence="2">Functions as a ribosomal silencing factor. Interacts with ribosomal protein uL14 (rplN), blocking formation of intersubunit bridge B8. Prevents association of the 30S and 50S ribosomal subunits and the formation of functional ribosomes, thus repressing translation.</text>
</comment>
<organism evidence="3 4">
    <name type="scientific">Candidatus Megaera venefica</name>
    <dbReference type="NCBI Taxonomy" id="2055910"/>
    <lineage>
        <taxon>Bacteria</taxon>
        <taxon>Pseudomonadati</taxon>
        <taxon>Pseudomonadota</taxon>
        <taxon>Alphaproteobacteria</taxon>
        <taxon>Rickettsiales</taxon>
        <taxon>Rickettsiaceae</taxon>
        <taxon>Candidatus Megaera</taxon>
    </lineage>
</organism>
<dbReference type="InterPro" id="IPR043519">
    <property type="entry name" value="NT_sf"/>
</dbReference>
<evidence type="ECO:0000313" key="4">
    <source>
        <dbReference type="Proteomes" id="UP001291687"/>
    </source>
</evidence>
<gene>
    <name evidence="2" type="primary">rsfS</name>
    <name evidence="3" type="ORF">Megvenef_00783</name>
</gene>
<evidence type="ECO:0000256" key="1">
    <source>
        <dbReference type="ARBA" id="ARBA00010574"/>
    </source>
</evidence>
<evidence type="ECO:0000313" key="3">
    <source>
        <dbReference type="EMBL" id="MEA0970814.1"/>
    </source>
</evidence>
<keyword evidence="2" id="KW-0963">Cytoplasm</keyword>
<dbReference type="PANTHER" id="PTHR21043:SF0">
    <property type="entry name" value="MITOCHONDRIAL ASSEMBLY OF RIBOSOMAL LARGE SUBUNIT PROTEIN 1"/>
    <property type="match status" value="1"/>
</dbReference>
<sequence length="109" mass="12389">MNNNSEDIKDFILKCLEEKKAENVTCISLKGEVPIADYMIFASGRSVKNIRAIGEHVALELKHVLKWNASVEGLAGSDWILLDAGDVIVHLFHPEARDKFKIEELWEKR</sequence>
<comment type="subunit">
    <text evidence="2">Interacts with ribosomal protein uL14 (rplN).</text>
</comment>
<keyword evidence="4" id="KW-1185">Reference proteome</keyword>
<reference evidence="3 4" key="1">
    <citation type="submission" date="2023-03" db="EMBL/GenBank/DDBJ databases">
        <title>Host association and intracellularity evolved multiple times independently in the Rickettsiales.</title>
        <authorList>
            <person name="Castelli M."/>
            <person name="Nardi T."/>
            <person name="Gammuto L."/>
            <person name="Bellinzona G."/>
            <person name="Sabaneyeva E."/>
            <person name="Potekhin A."/>
            <person name="Serra V."/>
            <person name="Petroni G."/>
            <person name="Sassera D."/>
        </authorList>
    </citation>
    <scope>NUCLEOTIDE SEQUENCE [LARGE SCALE GENOMIC DNA]</scope>
    <source>
        <strain evidence="3 4">Sr 2-6</strain>
    </source>
</reference>
<keyword evidence="2" id="KW-0810">Translation regulation</keyword>
<accession>A0ABU5NCA6</accession>
<dbReference type="HAMAP" id="MF_01477">
    <property type="entry name" value="Iojap_RsfS"/>
    <property type="match status" value="1"/>
</dbReference>
<dbReference type="Pfam" id="PF02410">
    <property type="entry name" value="RsfS"/>
    <property type="match status" value="1"/>
</dbReference>
<proteinExistence type="inferred from homology"/>
<dbReference type="SUPFAM" id="SSF81301">
    <property type="entry name" value="Nucleotidyltransferase"/>
    <property type="match status" value="1"/>
</dbReference>
<comment type="subcellular location">
    <subcellularLocation>
        <location evidence="2">Cytoplasm</location>
    </subcellularLocation>
</comment>